<sequence length="402" mass="47888">MIKMSYAIFRMEKMKSTVIDKCQRHNQRENKNYSNQDIDKTKSAMNYDLVNDDKINYRLAIDSIISKRRKSTKALRKDAIISVECLFTSDKDFFERIGVDETRRYFETALDFMKSEFGEENIVYANVHMDERTPHMHANFIPLTSDGRLSAKDMVGGKKQLTIFQNKFCKYMQDNGFDVERGISAEQTNLKHKKTQEYKKESYREVLEAEKRLQELQNNIKHLEEKKQNLESFLEDQDDEKVKVLQKYESEIEKLEERDELKNTVITKNIALRKVLDDVFYNVLVSLMEADLEKYKKVNKSISDKFKIEYENKLFSFFEFGKEFFYNVLDGFCSVKFKEQKLFDVEITSKSTKKKFIRDLELNVFKKGGIEYIIKNESKNFSDGYEEAQKEYTRRKSYDLER</sequence>
<evidence type="ECO:0008006" key="5">
    <source>
        <dbReference type="Google" id="ProtNLM"/>
    </source>
</evidence>
<evidence type="ECO:0000256" key="1">
    <source>
        <dbReference type="ARBA" id="ARBA00010657"/>
    </source>
</evidence>
<comment type="caution">
    <text evidence="3">The sequence shown here is derived from an EMBL/GenBank/DDBJ whole genome shotgun (WGS) entry which is preliminary data.</text>
</comment>
<dbReference type="GO" id="GO:0006310">
    <property type="term" value="P:DNA recombination"/>
    <property type="evidence" value="ECO:0007669"/>
    <property type="project" value="InterPro"/>
</dbReference>
<gene>
    <name evidence="3" type="ORF">EXD82_10040</name>
</gene>
<comment type="similarity">
    <text evidence="1">Belongs to the plasmid mobilization pre family.</text>
</comment>
<dbReference type="CDD" id="cd17242">
    <property type="entry name" value="MobM_relaxase"/>
    <property type="match status" value="1"/>
</dbReference>
<feature type="coiled-coil region" evidence="2">
    <location>
        <begin position="199"/>
        <end position="265"/>
    </location>
</feature>
<dbReference type="EMBL" id="SGJB01000029">
    <property type="protein sequence ID" value="TQQ83136.1"/>
    <property type="molecule type" value="Genomic_DNA"/>
</dbReference>
<dbReference type="Proteomes" id="UP000317863">
    <property type="component" value="Unassembled WGS sequence"/>
</dbReference>
<keyword evidence="4" id="KW-1185">Reference proteome</keyword>
<dbReference type="AlphaFoldDB" id="A0A544QSX5"/>
<evidence type="ECO:0000313" key="4">
    <source>
        <dbReference type="Proteomes" id="UP000317863"/>
    </source>
</evidence>
<reference evidence="3 4" key="1">
    <citation type="submission" date="2019-02" db="EMBL/GenBank/DDBJ databases">
        <title>Peptostreptococcaceae bacterium ZHW00191 nov., a new bacterium isolated from the human gut.</title>
        <authorList>
            <person name="Zhou H.-W."/>
            <person name="Chen X.-J."/>
        </authorList>
    </citation>
    <scope>NUCLEOTIDE SEQUENCE [LARGE SCALE GENOMIC DNA]</scope>
    <source>
        <strain evidence="3 4">ZHW00191</strain>
    </source>
</reference>
<dbReference type="OrthoDB" id="9800759at2"/>
<dbReference type="NCBIfam" id="NF041497">
    <property type="entry name" value="MobV"/>
    <property type="match status" value="1"/>
</dbReference>
<evidence type="ECO:0000313" key="3">
    <source>
        <dbReference type="EMBL" id="TQQ83136.1"/>
    </source>
</evidence>
<dbReference type="Gene3D" id="3.30.930.30">
    <property type="match status" value="1"/>
</dbReference>
<accession>A0A544QSX5</accession>
<proteinExistence type="inferred from homology"/>
<dbReference type="InterPro" id="IPR001668">
    <property type="entry name" value="Mob_Pre"/>
</dbReference>
<protein>
    <recommendedName>
        <fullName evidence="5">Plasmid recombination protein</fullName>
    </recommendedName>
</protein>
<name>A0A544QSX5_9FIRM</name>
<dbReference type="Pfam" id="PF01076">
    <property type="entry name" value="Mob_Pre"/>
    <property type="match status" value="1"/>
</dbReference>
<evidence type="ECO:0000256" key="2">
    <source>
        <dbReference type="SAM" id="Coils"/>
    </source>
</evidence>
<dbReference type="GO" id="GO:0003677">
    <property type="term" value="F:DNA binding"/>
    <property type="evidence" value="ECO:0007669"/>
    <property type="project" value="InterPro"/>
</dbReference>
<organism evidence="3 4">
    <name type="scientific">Peptacetobacter hominis</name>
    <dbReference type="NCBI Taxonomy" id="2743610"/>
    <lineage>
        <taxon>Bacteria</taxon>
        <taxon>Bacillati</taxon>
        <taxon>Bacillota</taxon>
        <taxon>Clostridia</taxon>
        <taxon>Peptostreptococcales</taxon>
        <taxon>Peptostreptococcaceae</taxon>
        <taxon>Peptacetobacter</taxon>
    </lineage>
</organism>
<keyword evidence="2" id="KW-0175">Coiled coil</keyword>